<proteinExistence type="predicted"/>
<reference evidence="1" key="2">
    <citation type="journal article" date="2015" name="Data Brief">
        <title>Shoot transcriptome of the giant reed, Arundo donax.</title>
        <authorList>
            <person name="Barrero R.A."/>
            <person name="Guerrero F.D."/>
            <person name="Moolhuijzen P."/>
            <person name="Goolsby J.A."/>
            <person name="Tidwell J."/>
            <person name="Bellgard S.E."/>
            <person name="Bellgard M.I."/>
        </authorList>
    </citation>
    <scope>NUCLEOTIDE SEQUENCE</scope>
    <source>
        <tissue evidence="1">Shoot tissue taken approximately 20 cm above the soil surface</tissue>
    </source>
</reference>
<reference evidence="1" key="1">
    <citation type="submission" date="2014-09" db="EMBL/GenBank/DDBJ databases">
        <authorList>
            <person name="Magalhaes I.L.F."/>
            <person name="Oliveira U."/>
            <person name="Santos F.R."/>
            <person name="Vidigal T.H.D.A."/>
            <person name="Brescovit A.D."/>
            <person name="Santos A.J."/>
        </authorList>
    </citation>
    <scope>NUCLEOTIDE SEQUENCE</scope>
    <source>
        <tissue evidence="1">Shoot tissue taken approximately 20 cm above the soil surface</tissue>
    </source>
</reference>
<dbReference type="AlphaFoldDB" id="A0A0A8Y7I5"/>
<name>A0A0A8Y7I5_ARUDO</name>
<organism evidence="1">
    <name type="scientific">Arundo donax</name>
    <name type="common">Giant reed</name>
    <name type="synonym">Donax arundinaceus</name>
    <dbReference type="NCBI Taxonomy" id="35708"/>
    <lineage>
        <taxon>Eukaryota</taxon>
        <taxon>Viridiplantae</taxon>
        <taxon>Streptophyta</taxon>
        <taxon>Embryophyta</taxon>
        <taxon>Tracheophyta</taxon>
        <taxon>Spermatophyta</taxon>
        <taxon>Magnoliopsida</taxon>
        <taxon>Liliopsida</taxon>
        <taxon>Poales</taxon>
        <taxon>Poaceae</taxon>
        <taxon>PACMAD clade</taxon>
        <taxon>Arundinoideae</taxon>
        <taxon>Arundineae</taxon>
        <taxon>Arundo</taxon>
    </lineage>
</organism>
<evidence type="ECO:0000313" key="1">
    <source>
        <dbReference type="EMBL" id="JAD22089.1"/>
    </source>
</evidence>
<sequence>MCLANTIYYLHFHCHNLWKVLNCN</sequence>
<dbReference type="EMBL" id="GBRH01275806">
    <property type="protein sequence ID" value="JAD22089.1"/>
    <property type="molecule type" value="Transcribed_RNA"/>
</dbReference>
<accession>A0A0A8Y7I5</accession>
<protein>
    <submittedName>
        <fullName evidence="1">Uncharacterized protein</fullName>
    </submittedName>
</protein>